<evidence type="ECO:0000313" key="3">
    <source>
        <dbReference type="Proteomes" id="UP001159427"/>
    </source>
</evidence>
<evidence type="ECO:0008006" key="4">
    <source>
        <dbReference type="Google" id="ProtNLM"/>
    </source>
</evidence>
<keyword evidence="1" id="KW-0472">Membrane</keyword>
<evidence type="ECO:0000313" key="2">
    <source>
        <dbReference type="EMBL" id="CAH3020691.1"/>
    </source>
</evidence>
<proteinExistence type="predicted"/>
<dbReference type="Proteomes" id="UP001159427">
    <property type="component" value="Unassembled WGS sequence"/>
</dbReference>
<organism evidence="2 3">
    <name type="scientific">Porites evermanni</name>
    <dbReference type="NCBI Taxonomy" id="104178"/>
    <lineage>
        <taxon>Eukaryota</taxon>
        <taxon>Metazoa</taxon>
        <taxon>Cnidaria</taxon>
        <taxon>Anthozoa</taxon>
        <taxon>Hexacorallia</taxon>
        <taxon>Scleractinia</taxon>
        <taxon>Fungiina</taxon>
        <taxon>Poritidae</taxon>
        <taxon>Porites</taxon>
    </lineage>
</organism>
<evidence type="ECO:0000256" key="1">
    <source>
        <dbReference type="SAM" id="Phobius"/>
    </source>
</evidence>
<comment type="caution">
    <text evidence="2">The sequence shown here is derived from an EMBL/GenBank/DDBJ whole genome shotgun (WGS) entry which is preliminary data.</text>
</comment>
<gene>
    <name evidence="2" type="ORF">PEVE_00008245</name>
</gene>
<keyword evidence="3" id="KW-1185">Reference proteome</keyword>
<keyword evidence="1" id="KW-1133">Transmembrane helix</keyword>
<accession>A0ABN8LXK6</accession>
<keyword evidence="1" id="KW-0812">Transmembrane</keyword>
<name>A0ABN8LXK6_9CNID</name>
<protein>
    <recommendedName>
        <fullName evidence="4">Ribosomal protein L32</fullName>
    </recommendedName>
</protein>
<sequence>LFPRQFGKVNSGFVIKTRWRKRSQNSSAFLFVIFSSFLKALAFATKLNQARKMLIDITQLCLVRDN</sequence>
<feature type="non-terminal residue" evidence="2">
    <location>
        <position position="1"/>
    </location>
</feature>
<reference evidence="2 3" key="1">
    <citation type="submission" date="2022-05" db="EMBL/GenBank/DDBJ databases">
        <authorList>
            <consortium name="Genoscope - CEA"/>
            <person name="William W."/>
        </authorList>
    </citation>
    <scope>NUCLEOTIDE SEQUENCE [LARGE SCALE GENOMIC DNA]</scope>
</reference>
<dbReference type="EMBL" id="CALNXI010000156">
    <property type="protein sequence ID" value="CAH3020691.1"/>
    <property type="molecule type" value="Genomic_DNA"/>
</dbReference>
<feature type="transmembrane region" description="Helical" evidence="1">
    <location>
        <begin position="26"/>
        <end position="44"/>
    </location>
</feature>